<evidence type="ECO:0000256" key="1">
    <source>
        <dbReference type="SAM" id="MobiDB-lite"/>
    </source>
</evidence>
<protein>
    <submittedName>
        <fullName evidence="2">Uncharacterized protein</fullName>
    </submittedName>
</protein>
<dbReference type="AlphaFoldDB" id="A0AAW1J5G6"/>
<dbReference type="EMBL" id="JBDFQZ010000008">
    <property type="protein sequence ID" value="KAK9697715.1"/>
    <property type="molecule type" value="Genomic_DNA"/>
</dbReference>
<feature type="region of interest" description="Disordered" evidence="1">
    <location>
        <begin position="27"/>
        <end position="130"/>
    </location>
</feature>
<feature type="compositionally biased region" description="Low complexity" evidence="1">
    <location>
        <begin position="27"/>
        <end position="44"/>
    </location>
</feature>
<feature type="compositionally biased region" description="Basic residues" evidence="1">
    <location>
        <begin position="52"/>
        <end position="61"/>
    </location>
</feature>
<keyword evidence="3" id="KW-1185">Reference proteome</keyword>
<evidence type="ECO:0000313" key="2">
    <source>
        <dbReference type="EMBL" id="KAK9697715.1"/>
    </source>
</evidence>
<organism evidence="2 3">
    <name type="scientific">Saponaria officinalis</name>
    <name type="common">Common soapwort</name>
    <name type="synonym">Lychnis saponaria</name>
    <dbReference type="NCBI Taxonomy" id="3572"/>
    <lineage>
        <taxon>Eukaryota</taxon>
        <taxon>Viridiplantae</taxon>
        <taxon>Streptophyta</taxon>
        <taxon>Embryophyta</taxon>
        <taxon>Tracheophyta</taxon>
        <taxon>Spermatophyta</taxon>
        <taxon>Magnoliopsida</taxon>
        <taxon>eudicotyledons</taxon>
        <taxon>Gunneridae</taxon>
        <taxon>Pentapetalae</taxon>
        <taxon>Caryophyllales</taxon>
        <taxon>Caryophyllaceae</taxon>
        <taxon>Caryophylleae</taxon>
        <taxon>Saponaria</taxon>
    </lineage>
</organism>
<gene>
    <name evidence="2" type="ORF">RND81_08G055800</name>
</gene>
<proteinExistence type="predicted"/>
<feature type="compositionally biased region" description="Basic residues" evidence="1">
    <location>
        <begin position="74"/>
        <end position="90"/>
    </location>
</feature>
<evidence type="ECO:0000313" key="3">
    <source>
        <dbReference type="Proteomes" id="UP001443914"/>
    </source>
</evidence>
<accession>A0AAW1J5G6</accession>
<reference evidence="2" key="1">
    <citation type="submission" date="2024-03" db="EMBL/GenBank/DDBJ databases">
        <title>WGS assembly of Saponaria officinalis var. Norfolk2.</title>
        <authorList>
            <person name="Jenkins J."/>
            <person name="Shu S."/>
            <person name="Grimwood J."/>
            <person name="Barry K."/>
            <person name="Goodstein D."/>
            <person name="Schmutz J."/>
            <person name="Leebens-Mack J."/>
            <person name="Osbourn A."/>
        </authorList>
    </citation>
    <scope>NUCLEOTIDE SEQUENCE [LARGE SCALE GENOMIC DNA]</scope>
    <source>
        <strain evidence="2">JIC</strain>
    </source>
</reference>
<comment type="caution">
    <text evidence="2">The sequence shown here is derived from an EMBL/GenBank/DDBJ whole genome shotgun (WGS) entry which is preliminary data.</text>
</comment>
<sequence>MATPKQKKSSQVNQTDIQSIQNDAASFASSVGLSSSSTLPSSGFNDTDFRPKKMPKPKHHNNSTIPKNPFLRNPKFKNPFHRNPKFKNKIRNFPQKSPKMMEIKPSLDFDTNNSNGKSCERFKNLPKLPW</sequence>
<dbReference type="Proteomes" id="UP001443914">
    <property type="component" value="Unassembled WGS sequence"/>
</dbReference>
<name>A0AAW1J5G6_SAPOF</name>